<feature type="transmembrane region" description="Helical" evidence="7">
    <location>
        <begin position="6"/>
        <end position="28"/>
    </location>
</feature>
<dbReference type="AlphaFoldDB" id="A0A5N5HNZ0"/>
<sequence length="297" mass="32717">MLCVELHWSFVWGVVVVYGISQGLGDALSRIGTEYYMKDVQKVQPSEAQFYQGIIYIPWIVKPIWGLLTDVLPIFGYRRRPYFIFAGSIGVISMLLISFHEKLHLALAILVLTGGSAGVAIADVTIDACAAKNSILHPSLASDIQSLCALTSSIGALVGFSLSGIFVHLIGPKFIDAGKAMWTTLKCPGVWRPCLYMYLSIALSLNILDGMFYWYTDAKDGPSLSEENVGYIFSIGSVGSLLGAVLYQNVLKDHPFRDLLFWTQLIYGLSGTLDLMLLRNTKITKLSAEIIVQQYVS</sequence>
<comment type="caution">
    <text evidence="8">The sequence shown here is derived from an EMBL/GenBank/DDBJ whole genome shotgun (WGS) entry which is preliminary data.</text>
</comment>
<dbReference type="Proteomes" id="UP000327157">
    <property type="component" value="Chromosome 8"/>
</dbReference>
<proteinExistence type="inferred from homology"/>
<dbReference type="OrthoDB" id="1701044at2759"/>
<reference evidence="8 9" key="3">
    <citation type="submission" date="2019-11" db="EMBL/GenBank/DDBJ databases">
        <title>A de novo genome assembly of a pear dwarfing rootstock.</title>
        <authorList>
            <person name="Wang F."/>
            <person name="Wang J."/>
            <person name="Li S."/>
            <person name="Zhang Y."/>
            <person name="Fang M."/>
            <person name="Ma L."/>
            <person name="Zhao Y."/>
            <person name="Jiang S."/>
        </authorList>
    </citation>
    <scope>NUCLEOTIDE SEQUENCE [LARGE SCALE GENOMIC DNA]</scope>
    <source>
        <strain evidence="8">S2</strain>
        <tissue evidence="8">Leaf</tissue>
    </source>
</reference>
<protein>
    <submittedName>
        <fullName evidence="8">Folate-biopterin transporter 2</fullName>
    </submittedName>
</protein>
<organism evidence="8 9">
    <name type="scientific">Pyrus ussuriensis x Pyrus communis</name>
    <dbReference type="NCBI Taxonomy" id="2448454"/>
    <lineage>
        <taxon>Eukaryota</taxon>
        <taxon>Viridiplantae</taxon>
        <taxon>Streptophyta</taxon>
        <taxon>Embryophyta</taxon>
        <taxon>Tracheophyta</taxon>
        <taxon>Spermatophyta</taxon>
        <taxon>Magnoliopsida</taxon>
        <taxon>eudicotyledons</taxon>
        <taxon>Gunneridae</taxon>
        <taxon>Pentapetalae</taxon>
        <taxon>rosids</taxon>
        <taxon>fabids</taxon>
        <taxon>Rosales</taxon>
        <taxon>Rosaceae</taxon>
        <taxon>Amygdaloideae</taxon>
        <taxon>Maleae</taxon>
        <taxon>Pyrus</taxon>
    </lineage>
</organism>
<keyword evidence="5 7" id="KW-1133">Transmembrane helix</keyword>
<feature type="transmembrane region" description="Helical" evidence="7">
    <location>
        <begin position="105"/>
        <end position="126"/>
    </location>
</feature>
<reference evidence="9" key="2">
    <citation type="submission" date="2019-10" db="EMBL/GenBank/DDBJ databases">
        <title>A de novo genome assembly of a pear dwarfing rootstock.</title>
        <authorList>
            <person name="Wang F."/>
            <person name="Wang J."/>
            <person name="Li S."/>
            <person name="Zhang Y."/>
            <person name="Fang M."/>
            <person name="Ma L."/>
            <person name="Zhao Y."/>
            <person name="Jiang S."/>
        </authorList>
    </citation>
    <scope>NUCLEOTIDE SEQUENCE [LARGE SCALE GENOMIC DNA]</scope>
</reference>
<comment type="subcellular location">
    <subcellularLocation>
        <location evidence="1">Membrane</location>
        <topology evidence="1">Multi-pass membrane protein</topology>
    </subcellularLocation>
</comment>
<dbReference type="Gene3D" id="1.20.1250.20">
    <property type="entry name" value="MFS general substrate transporter like domains"/>
    <property type="match status" value="1"/>
</dbReference>
<keyword evidence="9" id="KW-1185">Reference proteome</keyword>
<feature type="transmembrane region" description="Helical" evidence="7">
    <location>
        <begin position="147"/>
        <end position="175"/>
    </location>
</feature>
<keyword evidence="4 7" id="KW-0812">Transmembrane</keyword>
<dbReference type="EMBL" id="SMOL01000148">
    <property type="protein sequence ID" value="KAB2627951.1"/>
    <property type="molecule type" value="Genomic_DNA"/>
</dbReference>
<feature type="transmembrane region" description="Helical" evidence="7">
    <location>
        <begin position="82"/>
        <end position="99"/>
    </location>
</feature>
<dbReference type="Pfam" id="PF03092">
    <property type="entry name" value="BT1"/>
    <property type="match status" value="2"/>
</dbReference>
<keyword evidence="6 7" id="KW-0472">Membrane</keyword>
<name>A0A5N5HNZ0_9ROSA</name>
<feature type="transmembrane region" description="Helical" evidence="7">
    <location>
        <begin position="228"/>
        <end position="247"/>
    </location>
</feature>
<evidence type="ECO:0000256" key="3">
    <source>
        <dbReference type="ARBA" id="ARBA00022448"/>
    </source>
</evidence>
<evidence type="ECO:0000256" key="4">
    <source>
        <dbReference type="ARBA" id="ARBA00022692"/>
    </source>
</evidence>
<evidence type="ECO:0000256" key="6">
    <source>
        <dbReference type="ARBA" id="ARBA00023136"/>
    </source>
</evidence>
<evidence type="ECO:0000313" key="8">
    <source>
        <dbReference type="EMBL" id="KAB2627951.1"/>
    </source>
</evidence>
<evidence type="ECO:0000256" key="7">
    <source>
        <dbReference type="SAM" id="Phobius"/>
    </source>
</evidence>
<keyword evidence="3" id="KW-0813">Transport</keyword>
<evidence type="ECO:0000256" key="2">
    <source>
        <dbReference type="ARBA" id="ARBA00007015"/>
    </source>
</evidence>
<dbReference type="PANTHER" id="PTHR31585:SF6">
    <property type="entry name" value="FOLATE-BIOPTERIN TRANSPORTER 2-RELATED"/>
    <property type="match status" value="1"/>
</dbReference>
<accession>A0A5N5HNZ0</accession>
<dbReference type="PANTHER" id="PTHR31585">
    <property type="entry name" value="FOLATE-BIOPTERIN TRANSPORTER 1, CHLOROPLASTIC"/>
    <property type="match status" value="1"/>
</dbReference>
<dbReference type="InterPro" id="IPR039309">
    <property type="entry name" value="BT1"/>
</dbReference>
<feature type="transmembrane region" description="Helical" evidence="7">
    <location>
        <begin position="195"/>
        <end position="216"/>
    </location>
</feature>
<dbReference type="GO" id="GO:0016020">
    <property type="term" value="C:membrane"/>
    <property type="evidence" value="ECO:0007669"/>
    <property type="project" value="UniProtKB-SubCell"/>
</dbReference>
<comment type="similarity">
    <text evidence="2">Belongs to the major facilitator superfamily. Folate-biopterin transporter (TC 2.A.71) family.</text>
</comment>
<reference evidence="8 9" key="1">
    <citation type="submission" date="2019-09" db="EMBL/GenBank/DDBJ databases">
        <authorList>
            <person name="Ou C."/>
        </authorList>
    </citation>
    <scope>NUCLEOTIDE SEQUENCE [LARGE SCALE GENOMIC DNA]</scope>
    <source>
        <strain evidence="8">S2</strain>
        <tissue evidence="8">Leaf</tissue>
    </source>
</reference>
<evidence type="ECO:0000256" key="1">
    <source>
        <dbReference type="ARBA" id="ARBA00004141"/>
    </source>
</evidence>
<gene>
    <name evidence="8" type="ORF">D8674_032746</name>
</gene>
<dbReference type="SUPFAM" id="SSF103473">
    <property type="entry name" value="MFS general substrate transporter"/>
    <property type="match status" value="1"/>
</dbReference>
<evidence type="ECO:0000313" key="9">
    <source>
        <dbReference type="Proteomes" id="UP000327157"/>
    </source>
</evidence>
<evidence type="ECO:0000256" key="5">
    <source>
        <dbReference type="ARBA" id="ARBA00022989"/>
    </source>
</evidence>
<dbReference type="InterPro" id="IPR036259">
    <property type="entry name" value="MFS_trans_sf"/>
</dbReference>